<dbReference type="PANTHER" id="PTHR10720:SF0">
    <property type="entry name" value="HEME OXYGENASE"/>
    <property type="match status" value="1"/>
</dbReference>
<dbReference type="OrthoDB" id="5493802at2"/>
<dbReference type="GO" id="GO:0020037">
    <property type="term" value="F:heme binding"/>
    <property type="evidence" value="ECO:0007669"/>
    <property type="project" value="TreeGrafter"/>
</dbReference>
<dbReference type="EC" id="1.14.99.3" evidence="4"/>
<dbReference type="GO" id="GO:0042167">
    <property type="term" value="P:heme catabolic process"/>
    <property type="evidence" value="ECO:0007669"/>
    <property type="project" value="TreeGrafter"/>
</dbReference>
<dbReference type="PRINTS" id="PR00088">
    <property type="entry name" value="HAEMOXYGNASE"/>
</dbReference>
<keyword evidence="4" id="KW-0560">Oxidoreductase</keyword>
<evidence type="ECO:0000256" key="3">
    <source>
        <dbReference type="ARBA" id="ARBA00023004"/>
    </source>
</evidence>
<dbReference type="GO" id="GO:0046872">
    <property type="term" value="F:metal ion binding"/>
    <property type="evidence" value="ECO:0007669"/>
    <property type="project" value="UniProtKB-KW"/>
</dbReference>
<sequence>MSVATTVRDEDLTLSTAMREGSRSEHEAAEGSTYMAELLEGRLTTEAYAALLLRLRRVYAAMEDAVRERADAPAVAAVHDAALERLAAIDADLAHWAPGTDPASVVSPATDAYVARLRAAAARDDLGGALLAHHYTRYLGDLSGGQAIGRILSRTYGLPEGVGVAFYDFAEIPKPKPYKDAYRARLDALGLSPEQVAAVVDEVKAAFALNQAVFDELGRDIEHYRAA</sequence>
<accession>A0A0A1DPU3</accession>
<dbReference type="HOGENOM" id="CLU_057050_2_0_11"/>
<dbReference type="Proteomes" id="UP000030300">
    <property type="component" value="Chromosome"/>
</dbReference>
<dbReference type="GO" id="GO:0006979">
    <property type="term" value="P:response to oxidative stress"/>
    <property type="evidence" value="ECO:0007669"/>
    <property type="project" value="TreeGrafter"/>
</dbReference>
<dbReference type="PANTHER" id="PTHR10720">
    <property type="entry name" value="HEME OXYGENASE"/>
    <property type="match status" value="1"/>
</dbReference>
<dbReference type="Pfam" id="PF01126">
    <property type="entry name" value="Heme_oxygenase"/>
    <property type="match status" value="1"/>
</dbReference>
<keyword evidence="2" id="KW-0479">Metal-binding</keyword>
<dbReference type="RefSeq" id="WP_038680867.1">
    <property type="nucleotide sequence ID" value="NZ_BJMC01000010.1"/>
</dbReference>
<reference evidence="4 5" key="1">
    <citation type="journal article" date="2015" name="Genome Announc.">
        <title>Complete Genome Sequence of Steroid-Transforming Nocardioides simplex VKM Ac-2033D.</title>
        <authorList>
            <person name="Shtratnikova V.Y."/>
            <person name="Schelkunov M.I."/>
            <person name="Pekov Y.A."/>
            <person name="Fokina V.V."/>
            <person name="Logacheva M.D."/>
            <person name="Sokolov S.L."/>
            <person name="Bragin E.Y."/>
            <person name="Ashapkin V.V."/>
            <person name="Donova M.V."/>
        </authorList>
    </citation>
    <scope>NUCLEOTIDE SEQUENCE [LARGE SCALE GENOMIC DNA]</scope>
    <source>
        <strain evidence="4 5">VKM Ac-2033D</strain>
    </source>
</reference>
<keyword evidence="3" id="KW-0408">Iron</keyword>
<dbReference type="InterPro" id="IPR002051">
    <property type="entry name" value="Haem_Oase"/>
</dbReference>
<dbReference type="EMBL" id="CP009896">
    <property type="protein sequence ID" value="AIY18538.1"/>
    <property type="molecule type" value="Genomic_DNA"/>
</dbReference>
<dbReference type="STRING" id="2045.KR76_20475"/>
<dbReference type="AlphaFoldDB" id="A0A0A1DPU3"/>
<keyword evidence="1" id="KW-0349">Heme</keyword>
<dbReference type="GO" id="GO:0004392">
    <property type="term" value="F:heme oxygenase (decyclizing) activity"/>
    <property type="evidence" value="ECO:0007669"/>
    <property type="project" value="InterPro"/>
</dbReference>
<dbReference type="KEGG" id="psim:KR76_20475"/>
<dbReference type="InterPro" id="IPR016053">
    <property type="entry name" value="Haem_Oase-like"/>
</dbReference>
<dbReference type="GO" id="GO:0006788">
    <property type="term" value="P:heme oxidation"/>
    <property type="evidence" value="ECO:0007669"/>
    <property type="project" value="InterPro"/>
</dbReference>
<dbReference type="CDD" id="cd19165">
    <property type="entry name" value="HemeO"/>
    <property type="match status" value="1"/>
</dbReference>
<evidence type="ECO:0000313" key="4">
    <source>
        <dbReference type="EMBL" id="AIY18538.1"/>
    </source>
</evidence>
<dbReference type="InterPro" id="IPR016084">
    <property type="entry name" value="Haem_Oase-like_multi-hlx"/>
</dbReference>
<dbReference type="PIRSF" id="PIRSF000343">
    <property type="entry name" value="Haem_Oase"/>
    <property type="match status" value="1"/>
</dbReference>
<evidence type="ECO:0000256" key="1">
    <source>
        <dbReference type="ARBA" id="ARBA00022617"/>
    </source>
</evidence>
<dbReference type="Gene3D" id="1.20.910.10">
    <property type="entry name" value="Heme oxygenase-like"/>
    <property type="match status" value="1"/>
</dbReference>
<gene>
    <name evidence="4" type="ORF">KR76_20475</name>
</gene>
<keyword evidence="5" id="KW-1185">Reference proteome</keyword>
<dbReference type="SUPFAM" id="SSF48613">
    <property type="entry name" value="Heme oxygenase-like"/>
    <property type="match status" value="1"/>
</dbReference>
<evidence type="ECO:0000256" key="2">
    <source>
        <dbReference type="ARBA" id="ARBA00022723"/>
    </source>
</evidence>
<protein>
    <submittedName>
        <fullName evidence="4">Heme oxygenase</fullName>
        <ecNumber evidence="4">1.14.99.3</ecNumber>
    </submittedName>
</protein>
<dbReference type="GeneID" id="96611169"/>
<organism evidence="4 5">
    <name type="scientific">Nocardioides simplex</name>
    <name type="common">Arthrobacter simplex</name>
    <dbReference type="NCBI Taxonomy" id="2045"/>
    <lineage>
        <taxon>Bacteria</taxon>
        <taxon>Bacillati</taxon>
        <taxon>Actinomycetota</taxon>
        <taxon>Actinomycetes</taxon>
        <taxon>Propionibacteriales</taxon>
        <taxon>Nocardioidaceae</taxon>
        <taxon>Pimelobacter</taxon>
    </lineage>
</organism>
<evidence type="ECO:0000313" key="5">
    <source>
        <dbReference type="Proteomes" id="UP000030300"/>
    </source>
</evidence>
<dbReference type="eggNOG" id="COG5398">
    <property type="taxonomic scope" value="Bacteria"/>
</dbReference>
<name>A0A0A1DPU3_NOCSI</name>
<proteinExistence type="predicted"/>